<dbReference type="EMBL" id="CP018145">
    <property type="protein sequence ID" value="ASJ54024.1"/>
    <property type="molecule type" value="Genomic_DNA"/>
</dbReference>
<accession>A0A220MG42</accession>
<comment type="similarity">
    <text evidence="1">Belongs to the isochorismatase family.</text>
</comment>
<dbReference type="Pfam" id="PF00857">
    <property type="entry name" value="Isochorismatase"/>
    <property type="match status" value="1"/>
</dbReference>
<dbReference type="PANTHER" id="PTHR43540">
    <property type="entry name" value="PEROXYUREIDOACRYLATE/UREIDOACRYLATE AMIDOHYDROLASE-RELATED"/>
    <property type="match status" value="1"/>
</dbReference>
<gene>
    <name evidence="4" type="ORF">BP422_11005</name>
</gene>
<dbReference type="InterPro" id="IPR036380">
    <property type="entry name" value="Isochorismatase-like_sf"/>
</dbReference>
<evidence type="ECO:0000259" key="3">
    <source>
        <dbReference type="Pfam" id="PF00857"/>
    </source>
</evidence>
<dbReference type="InterPro" id="IPR000868">
    <property type="entry name" value="Isochorismatase-like_dom"/>
</dbReference>
<name>A0A220MG42_9BACL</name>
<dbReference type="InterPro" id="IPR050272">
    <property type="entry name" value="Isochorismatase-like_hydrls"/>
</dbReference>
<evidence type="ECO:0000313" key="4">
    <source>
        <dbReference type="EMBL" id="ASJ54024.1"/>
    </source>
</evidence>
<dbReference type="Proteomes" id="UP000197781">
    <property type="component" value="Chromosome"/>
</dbReference>
<dbReference type="Gene3D" id="3.40.50.850">
    <property type="entry name" value="Isochorismatase-like"/>
    <property type="match status" value="1"/>
</dbReference>
<sequence>MKALLVSDVQNGIVNCGDYKEELFLMEQVIKDFKASNRPVIFIRHIDDAEESPLNRSSIGSEIHPSLKGYSDYLIEKQTPSSFFQTELTQTLEKLEVDQLFMIGFETEFCCMFTAIAAYDRGYKVTFIKDATGTTNTAESYGMQGLDIKRFVGTVLRWSSVIEVVDYAEYAEKYK</sequence>
<dbReference type="GO" id="GO:0016787">
    <property type="term" value="F:hydrolase activity"/>
    <property type="evidence" value="ECO:0007669"/>
    <property type="project" value="UniProtKB-KW"/>
</dbReference>
<dbReference type="SUPFAM" id="SSF52499">
    <property type="entry name" value="Isochorismatase-like hydrolases"/>
    <property type="match status" value="1"/>
</dbReference>
<dbReference type="PANTHER" id="PTHR43540:SF14">
    <property type="entry name" value="ISOCHORISMATASE"/>
    <property type="match status" value="1"/>
</dbReference>
<evidence type="ECO:0000313" key="5">
    <source>
        <dbReference type="Proteomes" id="UP000197781"/>
    </source>
</evidence>
<dbReference type="RefSeq" id="WP_088907814.1">
    <property type="nucleotide sequence ID" value="NZ_CP018145.1"/>
</dbReference>
<reference evidence="4 5" key="1">
    <citation type="submission" date="2016-11" db="EMBL/GenBank/DDBJ databases">
        <authorList>
            <person name="Jaros S."/>
            <person name="Januszkiewicz K."/>
            <person name="Wedrychowicz H."/>
        </authorList>
    </citation>
    <scope>NUCLEOTIDE SEQUENCE [LARGE SCALE GENOMIC DNA]</scope>
    <source>
        <strain evidence="4 5">NF2</strain>
    </source>
</reference>
<keyword evidence="2" id="KW-0378">Hydrolase</keyword>
<dbReference type="AlphaFoldDB" id="A0A220MG42"/>
<organism evidence="4 5">
    <name type="scientific">Brevibacillus formosus</name>
    <dbReference type="NCBI Taxonomy" id="54913"/>
    <lineage>
        <taxon>Bacteria</taxon>
        <taxon>Bacillati</taxon>
        <taxon>Bacillota</taxon>
        <taxon>Bacilli</taxon>
        <taxon>Bacillales</taxon>
        <taxon>Paenibacillaceae</taxon>
        <taxon>Brevibacillus</taxon>
    </lineage>
</organism>
<evidence type="ECO:0000256" key="2">
    <source>
        <dbReference type="ARBA" id="ARBA00022801"/>
    </source>
</evidence>
<proteinExistence type="inferred from homology"/>
<protein>
    <submittedName>
        <fullName evidence="4">Isochorismatase</fullName>
    </submittedName>
</protein>
<dbReference type="KEGG" id="bfm:BP422_11005"/>
<evidence type="ECO:0000256" key="1">
    <source>
        <dbReference type="ARBA" id="ARBA00006336"/>
    </source>
</evidence>
<feature type="domain" description="Isochorismatase-like" evidence="3">
    <location>
        <begin position="3"/>
        <end position="139"/>
    </location>
</feature>